<evidence type="ECO:0000313" key="1">
    <source>
        <dbReference type="EMBL" id="QNF33198.1"/>
    </source>
</evidence>
<dbReference type="KEGG" id="aswu:HUW51_10840"/>
<protein>
    <submittedName>
        <fullName evidence="1">Uncharacterized protein</fullName>
    </submittedName>
</protein>
<evidence type="ECO:0000313" key="2">
    <source>
        <dbReference type="Proteomes" id="UP000515237"/>
    </source>
</evidence>
<reference evidence="1 2" key="1">
    <citation type="journal article" date="2018" name="Int. J. Syst. Evol. Microbiol.">
        <title>Adhaeribacter swui sp. nov., isolated from wet mud.</title>
        <authorList>
            <person name="Kim D.U."/>
            <person name="Kim K.W."/>
            <person name="Kang M.S."/>
            <person name="Kim J.Y."/>
            <person name="Jang J.H."/>
            <person name="Kim M.K."/>
        </authorList>
    </citation>
    <scope>NUCLEOTIDE SEQUENCE [LARGE SCALE GENOMIC DNA]</scope>
    <source>
        <strain evidence="1 2">KCTC 52873</strain>
    </source>
</reference>
<gene>
    <name evidence="1" type="ORF">HUW51_10840</name>
</gene>
<dbReference type="RefSeq" id="WP_185274050.1">
    <property type="nucleotide sequence ID" value="NZ_CP055156.1"/>
</dbReference>
<sequence>MNKGKLNTTDLRSKILKGIDLAVERLIRKKQKEDGELVFSQNGQVVVVKAKDLTTE</sequence>
<dbReference type="Proteomes" id="UP000515237">
    <property type="component" value="Chromosome"/>
</dbReference>
<organism evidence="1 2">
    <name type="scientific">Adhaeribacter swui</name>
    <dbReference type="NCBI Taxonomy" id="2086471"/>
    <lineage>
        <taxon>Bacteria</taxon>
        <taxon>Pseudomonadati</taxon>
        <taxon>Bacteroidota</taxon>
        <taxon>Cytophagia</taxon>
        <taxon>Cytophagales</taxon>
        <taxon>Hymenobacteraceae</taxon>
        <taxon>Adhaeribacter</taxon>
    </lineage>
</organism>
<dbReference type="AlphaFoldDB" id="A0A7G7G7R4"/>
<keyword evidence="2" id="KW-1185">Reference proteome</keyword>
<name>A0A7G7G7R4_9BACT</name>
<dbReference type="EMBL" id="CP055156">
    <property type="protein sequence ID" value="QNF33198.1"/>
    <property type="molecule type" value="Genomic_DNA"/>
</dbReference>
<proteinExistence type="predicted"/>
<accession>A0A7G7G7R4</accession>